<protein>
    <submittedName>
        <fullName evidence="1">Conserved DNA-binding protein YbaB</fullName>
    </submittedName>
</protein>
<evidence type="ECO:0000313" key="2">
    <source>
        <dbReference type="Proteomes" id="UP000199408"/>
    </source>
</evidence>
<dbReference type="GO" id="GO:0003677">
    <property type="term" value="F:DNA binding"/>
    <property type="evidence" value="ECO:0007669"/>
    <property type="project" value="UniProtKB-KW"/>
</dbReference>
<dbReference type="AlphaFoldDB" id="A0A1C5H9W6"/>
<organism evidence="1 2">
    <name type="scientific">Micromonospora halophytica</name>
    <dbReference type="NCBI Taxonomy" id="47864"/>
    <lineage>
        <taxon>Bacteria</taxon>
        <taxon>Bacillati</taxon>
        <taxon>Actinomycetota</taxon>
        <taxon>Actinomycetes</taxon>
        <taxon>Micromonosporales</taxon>
        <taxon>Micromonosporaceae</taxon>
        <taxon>Micromonospora</taxon>
    </lineage>
</organism>
<reference evidence="2" key="1">
    <citation type="submission" date="2016-06" db="EMBL/GenBank/DDBJ databases">
        <authorList>
            <person name="Varghese N."/>
        </authorList>
    </citation>
    <scope>NUCLEOTIDE SEQUENCE [LARGE SCALE GENOMIC DNA]</scope>
    <source>
        <strain evidence="2">DSM 43171</strain>
    </source>
</reference>
<keyword evidence="2" id="KW-1185">Reference proteome</keyword>
<name>A0A1C5H9W6_9ACTN</name>
<evidence type="ECO:0000313" key="1">
    <source>
        <dbReference type="EMBL" id="SCG42733.1"/>
    </source>
</evidence>
<proteinExistence type="predicted"/>
<dbReference type="EMBL" id="FMDN01000003">
    <property type="protein sequence ID" value="SCG42733.1"/>
    <property type="molecule type" value="Genomic_DNA"/>
</dbReference>
<dbReference type="InterPro" id="IPR004401">
    <property type="entry name" value="YbaB/EbfC"/>
</dbReference>
<accession>A0A1C5H9W6</accession>
<dbReference type="Proteomes" id="UP000199408">
    <property type="component" value="Unassembled WGS sequence"/>
</dbReference>
<dbReference type="Gene3D" id="3.30.1310.10">
    <property type="entry name" value="Nucleoid-associated protein YbaB-like domain"/>
    <property type="match status" value="1"/>
</dbReference>
<dbReference type="InterPro" id="IPR036894">
    <property type="entry name" value="YbaB-like_sf"/>
</dbReference>
<gene>
    <name evidence="1" type="ORF">GA0070560_103339</name>
</gene>
<dbReference type="OrthoDB" id="3625992at2"/>
<dbReference type="SUPFAM" id="SSF82607">
    <property type="entry name" value="YbaB-like"/>
    <property type="match status" value="1"/>
</dbReference>
<dbReference type="Pfam" id="PF02575">
    <property type="entry name" value="YbaB_DNA_bd"/>
    <property type="match status" value="1"/>
</dbReference>
<sequence>MAESVDREANRALRARFDEIHGQYQRLRSGLDELQTKLAQLRVTERSDDGQVTATVGARGELISVELHPSVFHDRDAKALSRKITLTVHRATATAATTTQELVAGYLPAGSGSVEFLRTGDFGALLGRADAVFRGEGERRG</sequence>
<keyword evidence="1" id="KW-0238">DNA-binding</keyword>
<dbReference type="STRING" id="47864.GA0070560_103339"/>